<dbReference type="GeneID" id="87870813"/>
<keyword evidence="1" id="KW-0175">Coiled coil</keyword>
<feature type="compositionally biased region" description="Polar residues" evidence="2">
    <location>
        <begin position="196"/>
        <end position="207"/>
    </location>
</feature>
<feature type="region of interest" description="Disordered" evidence="2">
    <location>
        <begin position="21"/>
        <end position="59"/>
    </location>
</feature>
<accession>A0AAJ0I3B3</accession>
<dbReference type="Proteomes" id="UP001285908">
    <property type="component" value="Unassembled WGS sequence"/>
</dbReference>
<dbReference type="EMBL" id="JAULSX010000006">
    <property type="protein sequence ID" value="KAK3488964.1"/>
    <property type="molecule type" value="Genomic_DNA"/>
</dbReference>
<gene>
    <name evidence="3" type="ORF">B0T23DRAFT_189029</name>
</gene>
<reference evidence="3 4" key="1">
    <citation type="journal article" date="2023" name="Mol. Phylogenet. Evol.">
        <title>Genome-scale phylogeny and comparative genomics of the fungal order Sordariales.</title>
        <authorList>
            <person name="Hensen N."/>
            <person name="Bonometti L."/>
            <person name="Westerberg I."/>
            <person name="Brannstrom I.O."/>
            <person name="Guillou S."/>
            <person name="Cros-Aarteil S."/>
            <person name="Calhoun S."/>
            <person name="Haridas S."/>
            <person name="Kuo A."/>
            <person name="Mondo S."/>
            <person name="Pangilinan J."/>
            <person name="Riley R."/>
            <person name="LaButti K."/>
            <person name="Andreopoulos B."/>
            <person name="Lipzen A."/>
            <person name="Chen C."/>
            <person name="Yan M."/>
            <person name="Daum C."/>
            <person name="Ng V."/>
            <person name="Clum A."/>
            <person name="Steindorff A."/>
            <person name="Ohm R.A."/>
            <person name="Martin F."/>
            <person name="Silar P."/>
            <person name="Natvig D.O."/>
            <person name="Lalanne C."/>
            <person name="Gautier V."/>
            <person name="Ament-Velasquez S.L."/>
            <person name="Kruys A."/>
            <person name="Hutchinson M.I."/>
            <person name="Powell A.J."/>
            <person name="Barry K."/>
            <person name="Miller A.N."/>
            <person name="Grigoriev I.V."/>
            <person name="Debuchy R."/>
            <person name="Gladieux P."/>
            <person name="Hiltunen Thoren M."/>
            <person name="Johannesson H."/>
        </authorList>
    </citation>
    <scope>NUCLEOTIDE SEQUENCE [LARGE SCALE GENOMIC DNA]</scope>
    <source>
        <strain evidence="3 4">FGSC 10403</strain>
    </source>
</reference>
<organism evidence="3 4">
    <name type="scientific">Neurospora hispaniola</name>
    <dbReference type="NCBI Taxonomy" id="588809"/>
    <lineage>
        <taxon>Eukaryota</taxon>
        <taxon>Fungi</taxon>
        <taxon>Dikarya</taxon>
        <taxon>Ascomycota</taxon>
        <taxon>Pezizomycotina</taxon>
        <taxon>Sordariomycetes</taxon>
        <taxon>Sordariomycetidae</taxon>
        <taxon>Sordariales</taxon>
        <taxon>Sordariaceae</taxon>
        <taxon>Neurospora</taxon>
    </lineage>
</organism>
<evidence type="ECO:0000313" key="4">
    <source>
        <dbReference type="Proteomes" id="UP001285908"/>
    </source>
</evidence>
<feature type="coiled-coil region" evidence="1">
    <location>
        <begin position="546"/>
        <end position="573"/>
    </location>
</feature>
<evidence type="ECO:0000256" key="2">
    <source>
        <dbReference type="SAM" id="MobiDB-lite"/>
    </source>
</evidence>
<feature type="region of interest" description="Disordered" evidence="2">
    <location>
        <begin position="147"/>
        <end position="227"/>
    </location>
</feature>
<feature type="compositionally biased region" description="Low complexity" evidence="2">
    <location>
        <begin position="170"/>
        <end position="180"/>
    </location>
</feature>
<sequence length="606" mass="66620">MSMGMDRLEKRLDRLERFFHRKRKLSPRKSAAVESGPFTSLSHSASAPTIQKFPTPSFIRPTSTRMLAREEVTLARQSARRTKSLPESPSDPYSPSFSNSEHGLRTGFTPKRRNQGPSVPQRSSSLVSRQMDASLAELLEFSFSGRSTRSHDELSALSMRRSRSGHKSPSRSTSISISPRAQPGRKRHPSLHIHTHLQTPLSSAQQHRSCDSMLSLSPTSLSPGQLTPAASPRLIPLPAPEPNELHEITLSPSRSPRSRTATLVCKKPVSGLKTPVSGLSTERSAPSIRINTILREPSFNDFLALSDDDIADDLANEQSLSQTSYITSSGSSSYDLPLNCFASISSPHMVSDHPLLTLSPPLASKPATIAAFEAARIASKYHFDLVYVVNLWPSRNGSSQSTGFSKRSSMSSFSTSTTLLNSPSSPSASFSATSTEENLGLLFPLPSEYRPMTGRLLAAYGLHSLMSPFRISAPVHRKILESDHWLEYRSDDAAKNEFAEGYSCSFYTGCTYPGPFSVLSEKAGRHGGVKNHGIVFAAYRLPHNAVTISERSVEELKELRKDAEALVNLALDTYTDHKEKRGDGTWRCTLDDDKIVPVVSRQLLVR</sequence>
<proteinExistence type="predicted"/>
<keyword evidence="4" id="KW-1185">Reference proteome</keyword>
<name>A0AAJ0I3B3_9PEZI</name>
<dbReference type="RefSeq" id="XP_062690671.1">
    <property type="nucleotide sequence ID" value="XM_062833191.1"/>
</dbReference>
<protein>
    <submittedName>
        <fullName evidence="3">Uncharacterized protein</fullName>
    </submittedName>
</protein>
<evidence type="ECO:0000313" key="3">
    <source>
        <dbReference type="EMBL" id="KAK3488964.1"/>
    </source>
</evidence>
<feature type="compositionally biased region" description="Polar residues" evidence="2">
    <location>
        <begin position="85"/>
        <end position="101"/>
    </location>
</feature>
<feature type="region of interest" description="Disordered" evidence="2">
    <location>
        <begin position="73"/>
        <end position="128"/>
    </location>
</feature>
<dbReference type="AlphaFoldDB" id="A0AAJ0I3B3"/>
<feature type="compositionally biased region" description="Polar residues" evidence="2">
    <location>
        <begin position="115"/>
        <end position="128"/>
    </location>
</feature>
<feature type="compositionally biased region" description="Polar residues" evidence="2">
    <location>
        <begin position="37"/>
        <end position="59"/>
    </location>
</feature>
<feature type="compositionally biased region" description="Basic residues" evidence="2">
    <location>
        <begin position="183"/>
        <end position="195"/>
    </location>
</feature>
<feature type="compositionally biased region" description="Basic residues" evidence="2">
    <location>
        <begin position="160"/>
        <end position="169"/>
    </location>
</feature>
<comment type="caution">
    <text evidence="3">The sequence shown here is derived from an EMBL/GenBank/DDBJ whole genome shotgun (WGS) entry which is preliminary data.</text>
</comment>
<evidence type="ECO:0000256" key="1">
    <source>
        <dbReference type="SAM" id="Coils"/>
    </source>
</evidence>
<feature type="compositionally biased region" description="Low complexity" evidence="2">
    <location>
        <begin position="214"/>
        <end position="227"/>
    </location>
</feature>